<dbReference type="PROSITE" id="PS01128">
    <property type="entry name" value="SHIKIMATE_KINASE"/>
    <property type="match status" value="1"/>
</dbReference>
<comment type="caution">
    <text evidence="11">Lacks conserved residue(s) required for the propagation of feature annotation.</text>
</comment>
<proteinExistence type="inferred from homology"/>
<keyword evidence="8 11" id="KW-0067">ATP-binding</keyword>
<keyword evidence="9 11" id="KW-0057">Aromatic amino acid biosynthesis</keyword>
<dbReference type="InterPro" id="IPR000623">
    <property type="entry name" value="Shikimate_kinase/TSH1"/>
</dbReference>
<evidence type="ECO:0000256" key="7">
    <source>
        <dbReference type="ARBA" id="ARBA00022777"/>
    </source>
</evidence>
<feature type="binding site" evidence="11">
    <location>
        <position position="67"/>
    </location>
    <ligand>
        <name>substrate</name>
    </ligand>
</feature>
<evidence type="ECO:0000256" key="3">
    <source>
        <dbReference type="ARBA" id="ARBA00012154"/>
    </source>
</evidence>
<evidence type="ECO:0000256" key="6">
    <source>
        <dbReference type="ARBA" id="ARBA00022741"/>
    </source>
</evidence>
<comment type="catalytic activity">
    <reaction evidence="10 11">
        <text>shikimate + ATP = 3-phosphoshikimate + ADP + H(+)</text>
        <dbReference type="Rhea" id="RHEA:13121"/>
        <dbReference type="ChEBI" id="CHEBI:15378"/>
        <dbReference type="ChEBI" id="CHEBI:30616"/>
        <dbReference type="ChEBI" id="CHEBI:36208"/>
        <dbReference type="ChEBI" id="CHEBI:145989"/>
        <dbReference type="ChEBI" id="CHEBI:456216"/>
        <dbReference type="EC" id="2.7.1.71"/>
    </reaction>
</comment>
<organism evidence="12 13">
    <name type="scientific">Heyndrickxia ginsengihumi</name>
    <dbReference type="NCBI Taxonomy" id="363870"/>
    <lineage>
        <taxon>Bacteria</taxon>
        <taxon>Bacillati</taxon>
        <taxon>Bacillota</taxon>
        <taxon>Bacilli</taxon>
        <taxon>Bacillales</taxon>
        <taxon>Bacillaceae</taxon>
        <taxon>Heyndrickxia</taxon>
    </lineage>
</organism>
<accession>A0A6M0PAE5</accession>
<keyword evidence="13" id="KW-1185">Reference proteome</keyword>
<feature type="binding site" evidence="11">
    <location>
        <position position="90"/>
    </location>
    <ligand>
        <name>substrate</name>
    </ligand>
</feature>
<evidence type="ECO:0000256" key="4">
    <source>
        <dbReference type="ARBA" id="ARBA00022605"/>
    </source>
</evidence>
<keyword evidence="11" id="KW-0460">Magnesium</keyword>
<evidence type="ECO:0000313" key="12">
    <source>
        <dbReference type="EMBL" id="NEY21325.1"/>
    </source>
</evidence>
<dbReference type="Pfam" id="PF01202">
    <property type="entry name" value="SKI"/>
    <property type="match status" value="1"/>
</dbReference>
<reference evidence="12 13" key="1">
    <citation type="submission" date="2020-02" db="EMBL/GenBank/DDBJ databases">
        <authorList>
            <person name="Feng H."/>
        </authorList>
    </citation>
    <scope>NUCLEOTIDE SEQUENCE [LARGE SCALE GENOMIC DNA]</scope>
    <source>
        <strain evidence="12 13">Gsoil 114</strain>
    </source>
</reference>
<dbReference type="PANTHER" id="PTHR21087">
    <property type="entry name" value="SHIKIMATE KINASE"/>
    <property type="match status" value="1"/>
</dbReference>
<comment type="subcellular location">
    <subcellularLocation>
        <location evidence="11">Cytoplasm</location>
    </subcellularLocation>
</comment>
<feature type="binding site" evidence="11">
    <location>
        <begin position="21"/>
        <end position="26"/>
    </location>
    <ligand>
        <name>ATP</name>
        <dbReference type="ChEBI" id="CHEBI:30616"/>
    </ligand>
</feature>
<comment type="caution">
    <text evidence="12">The sequence shown here is derived from an EMBL/GenBank/DDBJ whole genome shotgun (WGS) entry which is preliminary data.</text>
</comment>
<dbReference type="SUPFAM" id="SSF52540">
    <property type="entry name" value="P-loop containing nucleoside triphosphate hydrolases"/>
    <property type="match status" value="1"/>
</dbReference>
<keyword evidence="7 11" id="KW-0418">Kinase</keyword>
<dbReference type="AlphaFoldDB" id="A0A6M0PAE5"/>
<dbReference type="PRINTS" id="PR01100">
    <property type="entry name" value="SHIKIMTKNASE"/>
</dbReference>
<dbReference type="Gene3D" id="3.40.50.300">
    <property type="entry name" value="P-loop containing nucleotide triphosphate hydrolases"/>
    <property type="match status" value="1"/>
</dbReference>
<comment type="similarity">
    <text evidence="2 11">Belongs to the shikimate kinase family.</text>
</comment>
<dbReference type="Proteomes" id="UP000476934">
    <property type="component" value="Unassembled WGS sequence"/>
</dbReference>
<name>A0A6M0PAE5_9BACI</name>
<feature type="binding site" evidence="11">
    <location>
        <position position="43"/>
    </location>
    <ligand>
        <name>substrate</name>
    </ligand>
</feature>
<dbReference type="InterPro" id="IPR023000">
    <property type="entry name" value="Shikimate_kinase_CS"/>
</dbReference>
<keyword evidence="4 11" id="KW-0028">Amino-acid biosynthesis</keyword>
<dbReference type="HAMAP" id="MF_00109">
    <property type="entry name" value="Shikimate_kinase"/>
    <property type="match status" value="1"/>
</dbReference>
<dbReference type="EC" id="2.7.1.71" evidence="3 11"/>
<dbReference type="PANTHER" id="PTHR21087:SF16">
    <property type="entry name" value="SHIKIMATE KINASE 1, CHLOROPLASTIC"/>
    <property type="match status" value="1"/>
</dbReference>
<feature type="binding site" evidence="11">
    <location>
        <position position="147"/>
    </location>
    <ligand>
        <name>substrate</name>
    </ligand>
</feature>
<dbReference type="GO" id="GO:0005524">
    <property type="term" value="F:ATP binding"/>
    <property type="evidence" value="ECO:0007669"/>
    <property type="project" value="UniProtKB-UniRule"/>
</dbReference>
<evidence type="ECO:0000256" key="1">
    <source>
        <dbReference type="ARBA" id="ARBA00004842"/>
    </source>
</evidence>
<dbReference type="InterPro" id="IPR027417">
    <property type="entry name" value="P-loop_NTPase"/>
</dbReference>
<keyword evidence="6 11" id="KW-0547">Nucleotide-binding</keyword>
<protein>
    <recommendedName>
        <fullName evidence="3 11">Shikimate kinase</fullName>
        <shortName evidence="11">SK</shortName>
        <ecNumber evidence="3 11">2.7.1.71</ecNumber>
    </recommendedName>
</protein>
<dbReference type="GO" id="GO:0009423">
    <property type="term" value="P:chorismate biosynthetic process"/>
    <property type="evidence" value="ECO:0007669"/>
    <property type="project" value="UniProtKB-UniRule"/>
</dbReference>
<comment type="cofactor">
    <cofactor evidence="11">
        <name>Mg(2+)</name>
        <dbReference type="ChEBI" id="CHEBI:18420"/>
    </cofactor>
    <text evidence="11">Binds 1 Mg(2+) ion per subunit.</text>
</comment>
<gene>
    <name evidence="11" type="primary">aroK</name>
    <name evidence="12" type="ORF">G4D61_15370</name>
</gene>
<dbReference type="UniPathway" id="UPA00053">
    <property type="reaction ID" value="UER00088"/>
</dbReference>
<dbReference type="CDD" id="cd00464">
    <property type="entry name" value="SK"/>
    <property type="match status" value="1"/>
</dbReference>
<feature type="binding site" evidence="11">
    <location>
        <position position="129"/>
    </location>
    <ligand>
        <name>ATP</name>
        <dbReference type="ChEBI" id="CHEBI:30616"/>
    </ligand>
</feature>
<dbReference type="GO" id="GO:0005829">
    <property type="term" value="C:cytosol"/>
    <property type="evidence" value="ECO:0007669"/>
    <property type="project" value="TreeGrafter"/>
</dbReference>
<keyword evidence="5 11" id="KW-0808">Transferase</keyword>
<evidence type="ECO:0000256" key="11">
    <source>
        <dbReference type="HAMAP-Rule" id="MF_00109"/>
    </source>
</evidence>
<dbReference type="GO" id="GO:0000287">
    <property type="term" value="F:magnesium ion binding"/>
    <property type="evidence" value="ECO:0007669"/>
    <property type="project" value="UniProtKB-UniRule"/>
</dbReference>
<keyword evidence="11" id="KW-0479">Metal-binding</keyword>
<evidence type="ECO:0000256" key="9">
    <source>
        <dbReference type="ARBA" id="ARBA00023141"/>
    </source>
</evidence>
<comment type="function">
    <text evidence="11">Catalyzes the specific phosphorylation of the 3-hydroxyl group of shikimic acid using ATP as a cosubstrate.</text>
</comment>
<evidence type="ECO:0000256" key="5">
    <source>
        <dbReference type="ARBA" id="ARBA00022679"/>
    </source>
</evidence>
<evidence type="ECO:0000313" key="13">
    <source>
        <dbReference type="Proteomes" id="UP000476934"/>
    </source>
</evidence>
<feature type="binding site" evidence="11">
    <location>
        <position position="25"/>
    </location>
    <ligand>
        <name>Mg(2+)</name>
        <dbReference type="ChEBI" id="CHEBI:18420"/>
    </ligand>
</feature>
<comment type="subunit">
    <text evidence="11">Monomer.</text>
</comment>
<dbReference type="EMBL" id="JAAIWK010000031">
    <property type="protein sequence ID" value="NEY21325.1"/>
    <property type="molecule type" value="Genomic_DNA"/>
</dbReference>
<evidence type="ECO:0000256" key="8">
    <source>
        <dbReference type="ARBA" id="ARBA00022840"/>
    </source>
</evidence>
<reference evidence="12 13" key="2">
    <citation type="submission" date="2020-03" db="EMBL/GenBank/DDBJ databases">
        <title>Bacillus aquiflavi sp. nov., isolated from yellow water of strong flavor Chinese baijiu in Yibin region of China.</title>
        <authorList>
            <person name="Xie J."/>
        </authorList>
    </citation>
    <scope>NUCLEOTIDE SEQUENCE [LARGE SCALE GENOMIC DNA]</scope>
    <source>
        <strain evidence="12 13">Gsoil 114</strain>
    </source>
</reference>
<comment type="pathway">
    <text evidence="1 11">Metabolic intermediate biosynthesis; chorismate biosynthesis; chorismate from D-erythrose 4-phosphate and phosphoenolpyruvate: step 5/7.</text>
</comment>
<evidence type="ECO:0000256" key="2">
    <source>
        <dbReference type="ARBA" id="ARBA00006997"/>
    </source>
</evidence>
<dbReference type="GO" id="GO:0004765">
    <property type="term" value="F:shikimate kinase activity"/>
    <property type="evidence" value="ECO:0007669"/>
    <property type="project" value="UniProtKB-UniRule"/>
</dbReference>
<keyword evidence="11" id="KW-0963">Cytoplasm</keyword>
<dbReference type="GO" id="GO:0009073">
    <property type="term" value="P:aromatic amino acid family biosynthetic process"/>
    <property type="evidence" value="ECO:0007669"/>
    <property type="project" value="UniProtKB-KW"/>
</dbReference>
<sequence>MYKKEKHSASKKNIVLIGFMGVGKTTVGQMIATKLKREFIDIDQYIEQTYHMSIPQIFEQKGEPYFRKLERKTVIDICQHHYNNIVSLGGGAFQQKEIREFCLENCLVLYLDISWESWKARFELINENRPVLNNRSLYDIQQLFNERKHAYSMHHLKINTDNKSPEEVTASIIEALQDN</sequence>
<dbReference type="RefSeq" id="WP_163174297.1">
    <property type="nucleotide sequence ID" value="NZ_JAAIWK010000031.1"/>
</dbReference>
<dbReference type="InterPro" id="IPR031322">
    <property type="entry name" value="Shikimate/glucono_kinase"/>
</dbReference>
<dbReference type="GO" id="GO:0008652">
    <property type="term" value="P:amino acid biosynthetic process"/>
    <property type="evidence" value="ECO:0007669"/>
    <property type="project" value="UniProtKB-KW"/>
</dbReference>
<evidence type="ECO:0000256" key="10">
    <source>
        <dbReference type="ARBA" id="ARBA00048567"/>
    </source>
</evidence>